<dbReference type="RefSeq" id="WP_191392412.1">
    <property type="nucleotide sequence ID" value="NZ_JACSNR010000001.1"/>
</dbReference>
<evidence type="ECO:0000313" key="5">
    <source>
        <dbReference type="Proteomes" id="UP000724149"/>
    </source>
</evidence>
<protein>
    <submittedName>
        <fullName evidence="4">YigZ family protein</fullName>
    </submittedName>
</protein>
<dbReference type="InterPro" id="IPR035647">
    <property type="entry name" value="EFG_III/V"/>
</dbReference>
<dbReference type="InterPro" id="IPR023582">
    <property type="entry name" value="Impact"/>
</dbReference>
<dbReference type="Gene3D" id="3.30.70.240">
    <property type="match status" value="1"/>
</dbReference>
<name>A0ABS2GK30_9FIRM</name>
<dbReference type="SUPFAM" id="SSF54211">
    <property type="entry name" value="Ribosomal protein S5 domain 2-like"/>
    <property type="match status" value="1"/>
</dbReference>
<feature type="domain" description="Impact N-terminal" evidence="2">
    <location>
        <begin position="19"/>
        <end position="121"/>
    </location>
</feature>
<dbReference type="Pfam" id="PF09186">
    <property type="entry name" value="DUF1949"/>
    <property type="match status" value="1"/>
</dbReference>
<evidence type="ECO:0000259" key="3">
    <source>
        <dbReference type="Pfam" id="PF09186"/>
    </source>
</evidence>
<dbReference type="InterPro" id="IPR015796">
    <property type="entry name" value="Impact_YigZ-like"/>
</dbReference>
<dbReference type="InterPro" id="IPR036956">
    <property type="entry name" value="Impact_N_sf"/>
</dbReference>
<dbReference type="InterPro" id="IPR001498">
    <property type="entry name" value="Impact_N"/>
</dbReference>
<dbReference type="PANTHER" id="PTHR16301:SF20">
    <property type="entry name" value="IMPACT FAMILY MEMBER YIGZ"/>
    <property type="match status" value="1"/>
</dbReference>
<sequence>MQAEYTTLADYGTDEFVEKRSRFIGYAKPVTTEEEAIAFVNEIRAQHREASHNVYAYALREGQVRRYSDDGEPQGTAGIPVLDVLQKSGIVDAVVVVTRYFGGTLLGAGGLVRAYTEGAAIAVRAARPRVMSPCTVLQMDIDYGQYGKITYILPKYHTVTLESDFGAAVRMQILIKDKYIEAFRKELTELTSATVVPYELEHRFDEIPE</sequence>
<dbReference type="PROSITE" id="PS00910">
    <property type="entry name" value="UPF0029"/>
    <property type="match status" value="1"/>
</dbReference>
<dbReference type="EMBL" id="JACSNR010000001">
    <property type="protein sequence ID" value="MBM6922381.1"/>
    <property type="molecule type" value="Genomic_DNA"/>
</dbReference>
<dbReference type="Gene3D" id="3.30.230.30">
    <property type="entry name" value="Impact, N-terminal domain"/>
    <property type="match status" value="1"/>
</dbReference>
<organism evidence="4 5">
    <name type="scientific">Hydrogenoanaerobacterium saccharovorans</name>
    <dbReference type="NCBI Taxonomy" id="474960"/>
    <lineage>
        <taxon>Bacteria</taxon>
        <taxon>Bacillati</taxon>
        <taxon>Bacillota</taxon>
        <taxon>Clostridia</taxon>
        <taxon>Eubacteriales</taxon>
        <taxon>Oscillospiraceae</taxon>
        <taxon>Hydrogenoanaerobacterium</taxon>
    </lineage>
</organism>
<dbReference type="Proteomes" id="UP000724149">
    <property type="component" value="Unassembled WGS sequence"/>
</dbReference>
<accession>A0ABS2GK30</accession>
<keyword evidence="5" id="KW-1185">Reference proteome</keyword>
<dbReference type="InterPro" id="IPR020568">
    <property type="entry name" value="Ribosomal_Su5_D2-typ_SF"/>
</dbReference>
<dbReference type="NCBIfam" id="TIGR00257">
    <property type="entry name" value="IMPACT_YIGZ"/>
    <property type="match status" value="1"/>
</dbReference>
<dbReference type="Pfam" id="PF01205">
    <property type="entry name" value="Impact_N"/>
    <property type="match status" value="1"/>
</dbReference>
<dbReference type="InterPro" id="IPR015269">
    <property type="entry name" value="UPF0029_Impact_C"/>
</dbReference>
<dbReference type="SUPFAM" id="SSF54980">
    <property type="entry name" value="EF-G C-terminal domain-like"/>
    <property type="match status" value="1"/>
</dbReference>
<evidence type="ECO:0000313" key="4">
    <source>
        <dbReference type="EMBL" id="MBM6922381.1"/>
    </source>
</evidence>
<evidence type="ECO:0000256" key="1">
    <source>
        <dbReference type="ARBA" id="ARBA00007665"/>
    </source>
</evidence>
<comment type="similarity">
    <text evidence="1">Belongs to the IMPACT family.</text>
</comment>
<reference evidence="4 5" key="1">
    <citation type="journal article" date="2021" name="Sci. Rep.">
        <title>The distribution of antibiotic resistance genes in chicken gut microbiota commensals.</title>
        <authorList>
            <person name="Juricova H."/>
            <person name="Matiasovicova J."/>
            <person name="Kubasova T."/>
            <person name="Cejkova D."/>
            <person name="Rychlik I."/>
        </authorList>
    </citation>
    <scope>NUCLEOTIDE SEQUENCE [LARGE SCALE GENOMIC DNA]</scope>
    <source>
        <strain evidence="4 5">An564</strain>
    </source>
</reference>
<dbReference type="PANTHER" id="PTHR16301">
    <property type="entry name" value="IMPACT-RELATED"/>
    <property type="match status" value="1"/>
</dbReference>
<proteinExistence type="inferred from homology"/>
<gene>
    <name evidence="4" type="ORF">H9X81_01555</name>
</gene>
<dbReference type="InterPro" id="IPR020569">
    <property type="entry name" value="UPF0029_Impact_CS"/>
</dbReference>
<evidence type="ECO:0000259" key="2">
    <source>
        <dbReference type="Pfam" id="PF01205"/>
    </source>
</evidence>
<feature type="domain" description="UPF0029" evidence="3">
    <location>
        <begin position="141"/>
        <end position="193"/>
    </location>
</feature>
<comment type="caution">
    <text evidence="4">The sequence shown here is derived from an EMBL/GenBank/DDBJ whole genome shotgun (WGS) entry which is preliminary data.</text>
</comment>